<sequence>MAKDFWSKVSGDIQKGYKESVSFLKAKTEIITEESKKKYKIYEHKHKAHKQIAELGALAYEIFNSGGSVDSSAKVKATVEKIKKIEEQIKLLEAQA</sequence>
<proteinExistence type="predicted"/>
<reference evidence="1" key="1">
    <citation type="journal article" date="2015" name="Nature">
        <title>Complex archaea that bridge the gap between prokaryotes and eukaryotes.</title>
        <authorList>
            <person name="Spang A."/>
            <person name="Saw J.H."/>
            <person name="Jorgensen S.L."/>
            <person name="Zaremba-Niedzwiedzka K."/>
            <person name="Martijn J."/>
            <person name="Lind A.E."/>
            <person name="van Eijk R."/>
            <person name="Schleper C."/>
            <person name="Guy L."/>
            <person name="Ettema T.J."/>
        </authorList>
    </citation>
    <scope>NUCLEOTIDE SEQUENCE</scope>
</reference>
<organism evidence="1">
    <name type="scientific">marine sediment metagenome</name>
    <dbReference type="NCBI Taxonomy" id="412755"/>
    <lineage>
        <taxon>unclassified sequences</taxon>
        <taxon>metagenomes</taxon>
        <taxon>ecological metagenomes</taxon>
    </lineage>
</organism>
<name>A0A0F8WGU0_9ZZZZ</name>
<accession>A0A0F8WGU0</accession>
<protein>
    <submittedName>
        <fullName evidence="1">Uncharacterized protein</fullName>
    </submittedName>
</protein>
<evidence type="ECO:0000313" key="1">
    <source>
        <dbReference type="EMBL" id="KKK56072.1"/>
    </source>
</evidence>
<dbReference type="EMBL" id="LAZR01065170">
    <property type="protein sequence ID" value="KKK56072.1"/>
    <property type="molecule type" value="Genomic_DNA"/>
</dbReference>
<feature type="non-terminal residue" evidence="1">
    <location>
        <position position="96"/>
    </location>
</feature>
<comment type="caution">
    <text evidence="1">The sequence shown here is derived from an EMBL/GenBank/DDBJ whole genome shotgun (WGS) entry which is preliminary data.</text>
</comment>
<dbReference type="AlphaFoldDB" id="A0A0F8WGU0"/>
<gene>
    <name evidence="1" type="ORF">LCGC14_3068180</name>
</gene>